<dbReference type="CDD" id="cd14014">
    <property type="entry name" value="STKc_PknB_like"/>
    <property type="match status" value="1"/>
</dbReference>
<reference evidence="12 13" key="1">
    <citation type="journal article" date="2013" name="Mar. Genomics">
        <title>Expression of sulfatases in Rhodopirellula baltica and the diversity of sulfatases in the genus Rhodopirellula.</title>
        <authorList>
            <person name="Wegner C.E."/>
            <person name="Richter-Heitmann T."/>
            <person name="Klindworth A."/>
            <person name="Klockow C."/>
            <person name="Richter M."/>
            <person name="Achstetter T."/>
            <person name="Glockner F.O."/>
            <person name="Harder J."/>
        </authorList>
    </citation>
    <scope>NUCLEOTIDE SEQUENCE [LARGE SCALE GENOMIC DNA]</scope>
    <source>
        <strain evidence="12 13">SH28</strain>
    </source>
</reference>
<dbReference type="GO" id="GO:0016020">
    <property type="term" value="C:membrane"/>
    <property type="evidence" value="ECO:0007669"/>
    <property type="project" value="UniProtKB-SubCell"/>
</dbReference>
<evidence type="ECO:0000256" key="6">
    <source>
        <dbReference type="ARBA" id="ARBA00022840"/>
    </source>
</evidence>
<protein>
    <submittedName>
        <fullName evidence="12">Serine/threonine protein kinase</fullName>
        <ecNumber evidence="12">2.7.-.-</ecNumber>
    </submittedName>
</protein>
<dbReference type="PANTHER" id="PTHR43289">
    <property type="entry name" value="MITOGEN-ACTIVATED PROTEIN KINASE KINASE KINASE 20-RELATED"/>
    <property type="match status" value="1"/>
</dbReference>
<dbReference type="PROSITE" id="PS50011">
    <property type="entry name" value="PROTEIN_KINASE_DOM"/>
    <property type="match status" value="1"/>
</dbReference>
<name>K5DAY5_RHOBT</name>
<evidence type="ECO:0000313" key="13">
    <source>
        <dbReference type="Proteomes" id="UP000007993"/>
    </source>
</evidence>
<dbReference type="RefSeq" id="WP_007334169.1">
    <property type="nucleotide sequence ID" value="NZ_AMCW01000135.1"/>
</dbReference>
<dbReference type="PROSITE" id="PS00108">
    <property type="entry name" value="PROTEIN_KINASE_ST"/>
    <property type="match status" value="1"/>
</dbReference>
<feature type="transmembrane region" description="Helical" evidence="10">
    <location>
        <begin position="398"/>
        <end position="420"/>
    </location>
</feature>
<dbReference type="Pfam" id="PF06271">
    <property type="entry name" value="RDD"/>
    <property type="match status" value="1"/>
</dbReference>
<feature type="binding site" evidence="9">
    <location>
        <position position="108"/>
    </location>
    <ligand>
        <name>ATP</name>
        <dbReference type="ChEBI" id="CHEBI:30616"/>
    </ligand>
</feature>
<dbReference type="SUPFAM" id="SSF56112">
    <property type="entry name" value="Protein kinase-like (PK-like)"/>
    <property type="match status" value="1"/>
</dbReference>
<feature type="domain" description="Protein kinase" evidence="11">
    <location>
        <begin position="79"/>
        <end position="348"/>
    </location>
</feature>
<evidence type="ECO:0000256" key="1">
    <source>
        <dbReference type="ARBA" id="ARBA00004141"/>
    </source>
</evidence>
<dbReference type="EC" id="2.7.-.-" evidence="12"/>
<sequence>MMNNRDDYSGRCPQCGKELTVAAGQLACPACMMRLGMQPTPSEVAAPPLDVTQSVVLGVGSSDDIEFPDLVPEQAFGDYQIVGRLGHGGMGVVYEADHIPTSRRVALKVMGHSLEDRDSRARFLREGRLAASINHPNTVYVYGTDEIEGRPTISMELVRGGTLHQFVKANGPFQPKAAVDVILQVIDGMDAAYDAGILHRDIKPNNCFVDEDGHVKIGDFGLSITAVGRDLPAGSELAQTQTEITQVGTFLGTPAYASPEQLRGEPLDHRSDIYAIGVTMYYLVTGKVPFAADNMVQLLARVLDNAAPSLRDSGLEAHTELDRVIAKCLKKAPGDRFASYDELRTALLPLSSRVPTPATLGSRTLAAVLDYLVLAIVLTPISLFLFSSQASVAQGEPFPGFSAVIASVFGISTQFFYFALSEWRYGKTLGKRLLGMQVVQAGGRPTLATAALRSLLFTIPPVLPGHIGRYALGDVLFSPVTSFGTFAVALLLGWSHYLILAGMFLTARARNGNAAIHDLITGTRVVEKMNIVIEKPRSDAGESFDRGSGTEKIGPYHVLQSLGRTDQGELLLGYDTTLLRRIWLHVRPSGASPLTSMQKNSNRPSVLRWLGGQAEPTQTWDAFEALSGWSIADEESKSLSWSNAKNVLRQLVDEFSASSQADDQTRSLSINQVWVTQTGHVKLLPFGMVDPSEGEKVRQPESSAELTTQLQSTDDSAWLSTLSNVASLFADRYRTTQSSSHAMSLSEAKLIGELQHAASLTSVTKTLSALLTKRPIRVSNRVAGMIAATLVLPMFTILSSVMMTVVVQQQEASMPEARELQEVLALTAQERGAGQPDKTLRLNALKTYAKANYEHLIHDDEVMLSVYGQILFAAHRTTLNEIDALPELSESEIESAEALVAEIRSSHDELPRLGNEFIGLGGGVFWATLTWLELIWVPSMVTGLLFRGGMILRLFGLAVVNKRGELASGLRVFIRMFATGFTPACVLILLWTWRGEVSALWPIETVQRFSAAGTVITVCLAIVIYRSRRRLFSDRFAGTYLVAR</sequence>
<dbReference type="PATRIC" id="fig|993517.3.peg.5077"/>
<dbReference type="EMBL" id="AMCW01000135">
    <property type="protein sequence ID" value="EKJ99963.1"/>
    <property type="molecule type" value="Genomic_DNA"/>
</dbReference>
<keyword evidence="4 9" id="KW-0547">Nucleotide-binding</keyword>
<feature type="transmembrane region" description="Helical" evidence="10">
    <location>
        <begin position="782"/>
        <end position="807"/>
    </location>
</feature>
<feature type="transmembrane region" description="Helical" evidence="10">
    <location>
        <begin position="441"/>
        <end position="463"/>
    </location>
</feature>
<dbReference type="Proteomes" id="UP000007993">
    <property type="component" value="Unassembled WGS sequence"/>
</dbReference>
<evidence type="ECO:0000259" key="11">
    <source>
        <dbReference type="PROSITE" id="PS50011"/>
    </source>
</evidence>
<keyword evidence="3 10" id="KW-0812">Transmembrane</keyword>
<feature type="transmembrane region" description="Helical" evidence="10">
    <location>
        <begin position="483"/>
        <end position="505"/>
    </location>
</feature>
<feature type="transmembrane region" description="Helical" evidence="10">
    <location>
        <begin position="365"/>
        <end position="386"/>
    </location>
</feature>
<dbReference type="GO" id="GO:0004674">
    <property type="term" value="F:protein serine/threonine kinase activity"/>
    <property type="evidence" value="ECO:0007669"/>
    <property type="project" value="UniProtKB-KW"/>
</dbReference>
<evidence type="ECO:0000256" key="8">
    <source>
        <dbReference type="ARBA" id="ARBA00023136"/>
    </source>
</evidence>
<evidence type="ECO:0000256" key="3">
    <source>
        <dbReference type="ARBA" id="ARBA00022692"/>
    </source>
</evidence>
<feature type="transmembrane region" description="Helical" evidence="10">
    <location>
        <begin position="1005"/>
        <end position="1025"/>
    </location>
</feature>
<dbReference type="Gene3D" id="1.10.510.10">
    <property type="entry name" value="Transferase(Phosphotransferase) domain 1"/>
    <property type="match status" value="1"/>
</dbReference>
<comment type="caution">
    <text evidence="12">The sequence shown here is derived from an EMBL/GenBank/DDBJ whole genome shotgun (WGS) entry which is preliminary data.</text>
</comment>
<organism evidence="12 13">
    <name type="scientific">Rhodopirellula baltica SH28</name>
    <dbReference type="NCBI Taxonomy" id="993517"/>
    <lineage>
        <taxon>Bacteria</taxon>
        <taxon>Pseudomonadati</taxon>
        <taxon>Planctomycetota</taxon>
        <taxon>Planctomycetia</taxon>
        <taxon>Pirellulales</taxon>
        <taxon>Pirellulaceae</taxon>
        <taxon>Rhodopirellula</taxon>
    </lineage>
</organism>
<dbReference type="InterPro" id="IPR010432">
    <property type="entry name" value="RDD"/>
</dbReference>
<evidence type="ECO:0000256" key="10">
    <source>
        <dbReference type="SAM" id="Phobius"/>
    </source>
</evidence>
<accession>K5DAY5</accession>
<keyword evidence="6 9" id="KW-0067">ATP-binding</keyword>
<feature type="transmembrane region" description="Helical" evidence="10">
    <location>
        <begin position="972"/>
        <end position="993"/>
    </location>
</feature>
<dbReference type="SMART" id="SM00220">
    <property type="entry name" value="S_TKc"/>
    <property type="match status" value="1"/>
</dbReference>
<dbReference type="Pfam" id="PF00069">
    <property type="entry name" value="Pkinase"/>
    <property type="match status" value="1"/>
</dbReference>
<dbReference type="PANTHER" id="PTHR43289:SF34">
    <property type="entry name" value="SERINE_THREONINE-PROTEIN KINASE YBDM-RELATED"/>
    <property type="match status" value="1"/>
</dbReference>
<keyword evidence="2 12" id="KW-0808">Transferase</keyword>
<dbReference type="InterPro" id="IPR008271">
    <property type="entry name" value="Ser/Thr_kinase_AS"/>
</dbReference>
<keyword evidence="5 12" id="KW-0418">Kinase</keyword>
<comment type="subcellular location">
    <subcellularLocation>
        <location evidence="1">Membrane</location>
        <topology evidence="1">Multi-pass membrane protein</topology>
    </subcellularLocation>
</comment>
<evidence type="ECO:0000313" key="12">
    <source>
        <dbReference type="EMBL" id="EKJ99963.1"/>
    </source>
</evidence>
<proteinExistence type="predicted"/>
<gene>
    <name evidence="12" type="ORF">RBSH_04669</name>
</gene>
<dbReference type="InterPro" id="IPR011009">
    <property type="entry name" value="Kinase-like_dom_sf"/>
</dbReference>
<dbReference type="AlphaFoldDB" id="K5DAY5"/>
<evidence type="ECO:0000256" key="5">
    <source>
        <dbReference type="ARBA" id="ARBA00022777"/>
    </source>
</evidence>
<feature type="transmembrane region" description="Helical" evidence="10">
    <location>
        <begin position="935"/>
        <end position="960"/>
    </location>
</feature>
<keyword evidence="7 10" id="KW-1133">Transmembrane helix</keyword>
<dbReference type="PROSITE" id="PS00107">
    <property type="entry name" value="PROTEIN_KINASE_ATP"/>
    <property type="match status" value="1"/>
</dbReference>
<dbReference type="InterPro" id="IPR017441">
    <property type="entry name" value="Protein_kinase_ATP_BS"/>
</dbReference>
<evidence type="ECO:0000256" key="9">
    <source>
        <dbReference type="PROSITE-ProRule" id="PRU10141"/>
    </source>
</evidence>
<dbReference type="GO" id="GO:0005524">
    <property type="term" value="F:ATP binding"/>
    <property type="evidence" value="ECO:0007669"/>
    <property type="project" value="UniProtKB-UniRule"/>
</dbReference>
<evidence type="ECO:0000256" key="7">
    <source>
        <dbReference type="ARBA" id="ARBA00022989"/>
    </source>
</evidence>
<keyword evidence="8 10" id="KW-0472">Membrane</keyword>
<evidence type="ECO:0000256" key="4">
    <source>
        <dbReference type="ARBA" id="ARBA00022741"/>
    </source>
</evidence>
<dbReference type="Gene3D" id="3.30.200.20">
    <property type="entry name" value="Phosphorylase Kinase, domain 1"/>
    <property type="match status" value="1"/>
</dbReference>
<keyword evidence="12" id="KW-0723">Serine/threonine-protein kinase</keyword>
<evidence type="ECO:0000256" key="2">
    <source>
        <dbReference type="ARBA" id="ARBA00022679"/>
    </source>
</evidence>
<dbReference type="InterPro" id="IPR000719">
    <property type="entry name" value="Prot_kinase_dom"/>
</dbReference>